<accession>A0A9E7TUQ6</accession>
<keyword evidence="1" id="KW-1133">Transmembrane helix</keyword>
<feature type="transmembrane region" description="Helical" evidence="1">
    <location>
        <begin position="388"/>
        <end position="407"/>
    </location>
</feature>
<feature type="transmembrane region" description="Helical" evidence="1">
    <location>
        <begin position="527"/>
        <end position="547"/>
    </location>
</feature>
<feature type="transmembrane region" description="Helical" evidence="1">
    <location>
        <begin position="597"/>
        <end position="620"/>
    </location>
</feature>
<feature type="transmembrane region" description="Helical" evidence="1">
    <location>
        <begin position="49"/>
        <end position="70"/>
    </location>
</feature>
<evidence type="ECO:0000256" key="1">
    <source>
        <dbReference type="SAM" id="Phobius"/>
    </source>
</evidence>
<keyword evidence="3" id="KW-1185">Reference proteome</keyword>
<evidence type="ECO:0000313" key="3">
    <source>
        <dbReference type="Proteomes" id="UP001058660"/>
    </source>
</evidence>
<name>A0A9E7TUQ6_9CAUD</name>
<proteinExistence type="predicted"/>
<dbReference type="SUPFAM" id="SSF48371">
    <property type="entry name" value="ARM repeat"/>
    <property type="match status" value="1"/>
</dbReference>
<keyword evidence="1" id="KW-0812">Transmembrane</keyword>
<gene>
    <name evidence="2" type="primary">14</name>
    <name evidence="2" type="ORF">SEA_CEN1621_14</name>
</gene>
<sequence>MSNVIGHATLNVVPSTKGFGSKLTGDLGPLGDAGGKTLGNSIGGSLKGAIGPLMAAAGAIGVGAFVGSAIKAAGSLEQSMGALDTVFKGSASQMHTWATGAATSVGLARDEYNGLAVLIGSQLKNAGTPMDDLAGKTNELVVAGADMAAMFGGTTKEAVEAISSALKGERDPIERYGVTLNEAKIQAEMAAQAANGMTFATEEQAKAAATLALIMRQTTDAHGTFARESQTYEGVMQRLGASWDNIVATIGQGFLPVATAGGSILLAMMPTVQGLADKWAALAPAIQGVVEILLYGNYDGGLFAAIDGISEDSGIIDFLFDVREAVLALFSGDFATAGGIFSELIAEGAALRDSLIANVAEALPAMLEGIVAMAPAILTAAVGAWTSLVTALVSVIPTLVTALLGLLPSIVTTLLSLVPMILTAGITLFTGIVQALALALPIIVAAVAAAIPQIVTAVVAVVPLLVESLLTMIPALVEGAVALFTAIVQAIPQIVPPLITAVVELLPVLLTTLVSLIPALIQGAVQLFTALVQAIPIVLPVLLRAIIDLLPVLVSTLIGMIPVLLNGAVQLFTGLVKAIPVIIPQLVRTLIELGPQMVGALIGLVPQLFQAGIDLINGLIRGLWDMAGAVAGALLDIIGGAVDGFLSFLGIHSPSRLMRGFGQNTGEGLALGLKDMRREVGREALGLAEVAADALGGIEASAHVGALTGDVRPSDYGDPRSGGATFITHYHDHSTSQEDKTAKLTRAQDNLKASVAAGVWR</sequence>
<reference evidence="2" key="1">
    <citation type="submission" date="2022-07" db="EMBL/GenBank/DDBJ databases">
        <authorList>
            <person name="Torres-Arroyo K.M."/>
            <person name="Cardona-Perez A.V."/>
            <person name="Cruz-Vazquez C.O."/>
            <person name="Davila-Rivera B.E."/>
            <person name="Flores-Rivera E.M."/>
            <person name="Morales-Rodriguez J."/>
            <person name="Ramirez-Renta G.M."/>
            <person name="Ramos-Rodriguez C.M."/>
            <person name="Rodriguez-Rivera J.M."/>
            <person name="Toledo-Marrero N."/>
            <person name="Velazquez-Nunez L.D."/>
            <person name="Velez-Alicea A.S."/>
            <person name="Vazquez E."/>
            <person name="Balish M.F."/>
            <person name="Garlena R.A."/>
            <person name="Russell D.A."/>
            <person name="Jacobs-Sera D."/>
            <person name="Hatfull G.F."/>
        </authorList>
    </citation>
    <scope>NUCLEOTIDE SEQUENCE</scope>
</reference>
<protein>
    <submittedName>
        <fullName evidence="2">Tape measure protein</fullName>
    </submittedName>
</protein>
<feature type="transmembrane region" description="Helical" evidence="1">
    <location>
        <begin position="498"/>
        <end position="520"/>
    </location>
</feature>
<dbReference type="InterPro" id="IPR016024">
    <property type="entry name" value="ARM-type_fold"/>
</dbReference>
<feature type="transmembrane region" description="Helical" evidence="1">
    <location>
        <begin position="473"/>
        <end position="492"/>
    </location>
</feature>
<dbReference type="Proteomes" id="UP001058660">
    <property type="component" value="Segment"/>
</dbReference>
<evidence type="ECO:0000313" key="2">
    <source>
        <dbReference type="EMBL" id="UVK59033.1"/>
    </source>
</evidence>
<organism evidence="2 3">
    <name type="scientific">Microbacterium phage Cen1621</name>
    <dbReference type="NCBI Taxonomy" id="2965191"/>
    <lineage>
        <taxon>Viruses</taxon>
        <taxon>Duplodnaviria</taxon>
        <taxon>Heunggongvirae</taxon>
        <taxon>Uroviricota</taxon>
        <taxon>Caudoviricetes</taxon>
        <taxon>Casidaviridae</taxon>
        <taxon>Cenunavirus</taxon>
        <taxon>Cenunavirus Cen1621</taxon>
    </lineage>
</organism>
<feature type="transmembrane region" description="Helical" evidence="1">
    <location>
        <begin position="626"/>
        <end position="649"/>
    </location>
</feature>
<dbReference type="EMBL" id="ON970568">
    <property type="protein sequence ID" value="UVK59033.1"/>
    <property type="molecule type" value="Genomic_DNA"/>
</dbReference>
<feature type="transmembrane region" description="Helical" evidence="1">
    <location>
        <begin position="414"/>
        <end position="436"/>
    </location>
</feature>
<feature type="transmembrane region" description="Helical" evidence="1">
    <location>
        <begin position="553"/>
        <end position="576"/>
    </location>
</feature>
<keyword evidence="1" id="KW-0472">Membrane</keyword>
<feature type="transmembrane region" description="Helical" evidence="1">
    <location>
        <begin position="442"/>
        <end position="466"/>
    </location>
</feature>